<evidence type="ECO:0000313" key="3">
    <source>
        <dbReference type="EMBL" id="MDE4908952.1"/>
    </source>
</evidence>
<evidence type="ECO:0000256" key="1">
    <source>
        <dbReference type="SAM" id="Phobius"/>
    </source>
</evidence>
<dbReference type="Pfam" id="PF13239">
    <property type="entry name" value="2TM"/>
    <property type="match status" value="1"/>
</dbReference>
<accession>A0A9Q4PYX9</accession>
<reference evidence="3" key="1">
    <citation type="submission" date="2022-01" db="EMBL/GenBank/DDBJ databases">
        <title>Draft genome of Methanogenium marinum DSM 15558.</title>
        <authorList>
            <person name="Chen S.-C."/>
            <person name="You Y.-T."/>
        </authorList>
    </citation>
    <scope>NUCLEOTIDE SEQUENCE</scope>
    <source>
        <strain evidence="3">DSM 15558</strain>
    </source>
</reference>
<keyword evidence="1" id="KW-0472">Membrane</keyword>
<evidence type="ECO:0000313" key="4">
    <source>
        <dbReference type="Proteomes" id="UP001143747"/>
    </source>
</evidence>
<dbReference type="InterPro" id="IPR025698">
    <property type="entry name" value="2TM_dom"/>
</dbReference>
<comment type="caution">
    <text evidence="3">The sequence shown here is derived from an EMBL/GenBank/DDBJ whole genome shotgun (WGS) entry which is preliminary data.</text>
</comment>
<evidence type="ECO:0000259" key="2">
    <source>
        <dbReference type="Pfam" id="PF13239"/>
    </source>
</evidence>
<sequence length="90" mass="10826">MEDEAYRRAQAHVQEIKGFYTHFAMYIFINLLLFTVNAVTSWGNWWFYWVTFFWGIAVVMHAASVWGGKKFLGKDWEEQKIQKILEKENK</sequence>
<gene>
    <name evidence="3" type="ORF">L0665_10070</name>
</gene>
<dbReference type="EMBL" id="JAKELO010000002">
    <property type="protein sequence ID" value="MDE4908952.1"/>
    <property type="molecule type" value="Genomic_DNA"/>
</dbReference>
<keyword evidence="1" id="KW-1133">Transmembrane helix</keyword>
<feature type="transmembrane region" description="Helical" evidence="1">
    <location>
        <begin position="46"/>
        <end position="66"/>
    </location>
</feature>
<name>A0A9Q4PYX9_9EURY</name>
<feature type="transmembrane region" description="Helical" evidence="1">
    <location>
        <begin position="20"/>
        <end position="40"/>
    </location>
</feature>
<dbReference type="AlphaFoldDB" id="A0A9Q4PYX9"/>
<organism evidence="3 4">
    <name type="scientific">Methanogenium marinum</name>
    <dbReference type="NCBI Taxonomy" id="348610"/>
    <lineage>
        <taxon>Archaea</taxon>
        <taxon>Methanobacteriati</taxon>
        <taxon>Methanobacteriota</taxon>
        <taxon>Stenosarchaea group</taxon>
        <taxon>Methanomicrobia</taxon>
        <taxon>Methanomicrobiales</taxon>
        <taxon>Methanomicrobiaceae</taxon>
        <taxon>Methanogenium</taxon>
    </lineage>
</organism>
<proteinExistence type="predicted"/>
<dbReference type="Proteomes" id="UP001143747">
    <property type="component" value="Unassembled WGS sequence"/>
</dbReference>
<protein>
    <submittedName>
        <fullName evidence="3">2TM domain-containing protein</fullName>
    </submittedName>
</protein>
<dbReference type="RefSeq" id="WP_274925561.1">
    <property type="nucleotide sequence ID" value="NZ_JAKELO010000002.1"/>
</dbReference>
<keyword evidence="4" id="KW-1185">Reference proteome</keyword>
<feature type="domain" description="2TM" evidence="2">
    <location>
        <begin position="7"/>
        <end position="86"/>
    </location>
</feature>
<keyword evidence="1" id="KW-0812">Transmembrane</keyword>